<dbReference type="AlphaFoldDB" id="A0A9P6NR43"/>
<keyword evidence="2" id="KW-1133">Transmembrane helix</keyword>
<accession>A0A9P6NR43</accession>
<organism evidence="3 4">
    <name type="scientific">Cronartium quercuum f. sp. fusiforme G11</name>
    <dbReference type="NCBI Taxonomy" id="708437"/>
    <lineage>
        <taxon>Eukaryota</taxon>
        <taxon>Fungi</taxon>
        <taxon>Dikarya</taxon>
        <taxon>Basidiomycota</taxon>
        <taxon>Pucciniomycotina</taxon>
        <taxon>Pucciniomycetes</taxon>
        <taxon>Pucciniales</taxon>
        <taxon>Coleosporiaceae</taxon>
        <taxon>Cronartium</taxon>
    </lineage>
</organism>
<proteinExistence type="predicted"/>
<dbReference type="EMBL" id="MU167241">
    <property type="protein sequence ID" value="KAG0148025.1"/>
    <property type="molecule type" value="Genomic_DNA"/>
</dbReference>
<evidence type="ECO:0000313" key="3">
    <source>
        <dbReference type="EMBL" id="KAG0148025.1"/>
    </source>
</evidence>
<feature type="transmembrane region" description="Helical" evidence="2">
    <location>
        <begin position="12"/>
        <end position="31"/>
    </location>
</feature>
<keyword evidence="2" id="KW-0472">Membrane</keyword>
<protein>
    <submittedName>
        <fullName evidence="3">Uncharacterized protein</fullName>
    </submittedName>
</protein>
<evidence type="ECO:0000313" key="4">
    <source>
        <dbReference type="Proteomes" id="UP000886653"/>
    </source>
</evidence>
<gene>
    <name evidence="3" type="ORF">CROQUDRAFT_90768</name>
</gene>
<keyword evidence="4" id="KW-1185">Reference proteome</keyword>
<name>A0A9P6NR43_9BASI</name>
<sequence>MRGQLSGFAAIKLAYTLTPLIAILISANPLIPTVGQRTILRTSAVEALRQDITSPVTGRTASLSYSDLCIQQGRFIGAQLTQLCPLLSRLIVSYTTLINQSSRTDPSIPDTTRLLAAHLSNIMDILTASDTSAPINSIECSFSLQACARAPQVVKYLSRSKPDGTNFVVWKTQLALVVYIFTNSSSLTIRSSAHDPKIYGGSSELNSKSFQKVQPIVCTEQTKRKVLHLKADRPEDTIKFDCSPTGTGQSCFLELSLEIIERIIQRLHCKPNDERPSPCPYQGDLSTRADEELF</sequence>
<reference evidence="3" key="1">
    <citation type="submission" date="2013-11" db="EMBL/GenBank/DDBJ databases">
        <title>Genome sequence of the fusiform rust pathogen reveals effectors for host alternation and coevolution with pine.</title>
        <authorList>
            <consortium name="DOE Joint Genome Institute"/>
            <person name="Smith K."/>
            <person name="Pendleton A."/>
            <person name="Kubisiak T."/>
            <person name="Anderson C."/>
            <person name="Salamov A."/>
            <person name="Aerts A."/>
            <person name="Riley R."/>
            <person name="Clum A."/>
            <person name="Lindquist E."/>
            <person name="Ence D."/>
            <person name="Campbell M."/>
            <person name="Kronenberg Z."/>
            <person name="Feau N."/>
            <person name="Dhillon B."/>
            <person name="Hamelin R."/>
            <person name="Burleigh J."/>
            <person name="Smith J."/>
            <person name="Yandell M."/>
            <person name="Nelson C."/>
            <person name="Grigoriev I."/>
            <person name="Davis J."/>
        </authorList>
    </citation>
    <scope>NUCLEOTIDE SEQUENCE</scope>
    <source>
        <strain evidence="3">G11</strain>
    </source>
</reference>
<keyword evidence="2" id="KW-0812">Transmembrane</keyword>
<evidence type="ECO:0000256" key="1">
    <source>
        <dbReference type="SAM" id="MobiDB-lite"/>
    </source>
</evidence>
<evidence type="ECO:0000256" key="2">
    <source>
        <dbReference type="SAM" id="Phobius"/>
    </source>
</evidence>
<comment type="caution">
    <text evidence="3">The sequence shown here is derived from an EMBL/GenBank/DDBJ whole genome shotgun (WGS) entry which is preliminary data.</text>
</comment>
<feature type="region of interest" description="Disordered" evidence="1">
    <location>
        <begin position="274"/>
        <end position="294"/>
    </location>
</feature>
<dbReference type="Proteomes" id="UP000886653">
    <property type="component" value="Unassembled WGS sequence"/>
</dbReference>